<organism evidence="1 2">
    <name type="scientific">Rhizobium leguminosarum bv. viciae</name>
    <dbReference type="NCBI Taxonomy" id="387"/>
    <lineage>
        <taxon>Bacteria</taxon>
        <taxon>Pseudomonadati</taxon>
        <taxon>Pseudomonadota</taxon>
        <taxon>Alphaproteobacteria</taxon>
        <taxon>Hyphomicrobiales</taxon>
        <taxon>Rhizobiaceae</taxon>
        <taxon>Rhizobium/Agrobacterium group</taxon>
        <taxon>Rhizobium</taxon>
    </lineage>
</organism>
<dbReference type="EMBL" id="SJLU01000014">
    <property type="protein sequence ID" value="TBX89048.1"/>
    <property type="molecule type" value="Genomic_DNA"/>
</dbReference>
<reference evidence="1 2" key="1">
    <citation type="submission" date="2019-02" db="EMBL/GenBank/DDBJ databases">
        <title>The competitiveness to form nodules shapes the capacities of Rhizobium leguminosarum sv viciae communities to promote symbiosis with specific hosts.</title>
        <authorList>
            <person name="Boivin S."/>
            <person name="Lepetit M."/>
        </authorList>
    </citation>
    <scope>NUCLEOTIDE SEQUENCE [LARGE SCALE GENOMIC DNA]</scope>
    <source>
        <strain evidence="1 2">SPF4F3</strain>
    </source>
</reference>
<dbReference type="RefSeq" id="WP_131602199.1">
    <property type="nucleotide sequence ID" value="NZ_SJLU01000014.1"/>
</dbReference>
<dbReference type="AlphaFoldDB" id="A0A8G2IUN0"/>
<gene>
    <name evidence="1" type="ORF">E0H31_25575</name>
</gene>
<evidence type="ECO:0008006" key="3">
    <source>
        <dbReference type="Google" id="ProtNLM"/>
    </source>
</evidence>
<evidence type="ECO:0000313" key="1">
    <source>
        <dbReference type="EMBL" id="TBX89048.1"/>
    </source>
</evidence>
<sequence length="639" mass="72220">MARRPQKGVLPTGITVVPSQTRGMAGVTNVVALPLTEVLEFDADQFKSTPIIYNNRVKLSRELFRGRRPATIRRQTIALKHIEAFIKSYCSTHKTDIADASDIDSTFSAAFLFQLNDESQKDFKLRTFNRVLKCIGVPKRLLLPNAYRQEDTKNPRSIYSDKQVRGLVKQAKYEADFVIARMKEAEAAGPGLDPRRKSAPKIGEKTNAWHLLANRLWTIRNVIPSEFKTWDENNREFPGIVRSLERYPGAKALYRDGQITRKKGLVAHMRYLYPDGFDLAPFVVLTLIHTFFNLATVATLTVGQWYRPYPFSAGASTADSACYIVGTKHRGKQHHRDPPKIVRAISLMKPYSHAYQVLKTVEKLTQPLRDVVIKQVVRLERIKRPTAAEKANLSYLRSIKDRVFLYRSIDGIRGIGHEHSPPKWLIETLKRYGLPTTVRTFRDTGLALGFVASGSNIAILQMLGSHSNTLVSALYTKRKQLLDQREETVKSIFASSMELIADGNFSWKSLSQKLSAQGFRTRQISNTLNRDNETVWGNRCAEPDTPPTQFARGTPPGSECVGQRCIDGCPLARWFPDSIPQVRAQLAEQRRLKAGLGADATMGSSYDSQIARLESLISMWPDHIRERYPDHPVNVKEEA</sequence>
<evidence type="ECO:0000313" key="2">
    <source>
        <dbReference type="Proteomes" id="UP000291866"/>
    </source>
</evidence>
<protein>
    <recommendedName>
        <fullName evidence="3">Integrase</fullName>
    </recommendedName>
</protein>
<name>A0A8G2IUN0_RHILV</name>
<comment type="caution">
    <text evidence="1">The sequence shown here is derived from an EMBL/GenBank/DDBJ whole genome shotgun (WGS) entry which is preliminary data.</text>
</comment>
<proteinExistence type="predicted"/>
<dbReference type="Proteomes" id="UP000291866">
    <property type="component" value="Unassembled WGS sequence"/>
</dbReference>
<accession>A0A8G2IUN0</accession>